<dbReference type="OrthoDB" id="5343663at2"/>
<proteinExistence type="predicted"/>
<name>A0A9X8D2U7_9BURK</name>
<dbReference type="Pfam" id="PF04663">
    <property type="entry name" value="Phenol_monoox"/>
    <property type="match status" value="1"/>
</dbReference>
<keyword evidence="2" id="KW-1185">Reference proteome</keyword>
<dbReference type="GO" id="GO:0018662">
    <property type="term" value="F:phenol 2-monooxygenase activity"/>
    <property type="evidence" value="ECO:0007669"/>
    <property type="project" value="InterPro"/>
</dbReference>
<dbReference type="AlphaFoldDB" id="A0A9X8D2U7"/>
<gene>
    <name evidence="1" type="ORF">D3H34_20530</name>
</gene>
<comment type="caution">
    <text evidence="1">The sequence shown here is derived from an EMBL/GenBank/DDBJ whole genome shotgun (WGS) entry which is preliminary data.</text>
</comment>
<dbReference type="Proteomes" id="UP000265619">
    <property type="component" value="Unassembled WGS sequence"/>
</dbReference>
<dbReference type="InterPro" id="IPR006756">
    <property type="entry name" value="Phenol_hydroxylase"/>
</dbReference>
<sequence length="120" mass="12952">MSVVALAPGYTGTVMDSEDRFHGNRLLYIGWEDHLLFCAPVCLPLPGAMPFGALVSDVLPGVYGSHPDFEKVDWSKAEWFDSGKPFTPDATKSLAENGLGHKSVIRFRTPGLEGIGGSRS</sequence>
<dbReference type="RefSeq" id="WP_119556099.1">
    <property type="nucleotide sequence ID" value="NZ_QXMN01000028.1"/>
</dbReference>
<dbReference type="InterPro" id="IPR043010">
    <property type="entry name" value="Phenol_hydroxylase_sf"/>
</dbReference>
<evidence type="ECO:0000313" key="2">
    <source>
        <dbReference type="Proteomes" id="UP000265619"/>
    </source>
</evidence>
<accession>A0A9X8D2U7</accession>
<dbReference type="Gene3D" id="3.10.20.560">
    <property type="entry name" value="Phenol hydroxylase"/>
    <property type="match status" value="1"/>
</dbReference>
<organism evidence="1 2">
    <name type="scientific">Acidovorax cavernicola</name>
    <dbReference type="NCBI Taxonomy" id="1675792"/>
    <lineage>
        <taxon>Bacteria</taxon>
        <taxon>Pseudomonadati</taxon>
        <taxon>Pseudomonadota</taxon>
        <taxon>Betaproteobacteria</taxon>
        <taxon>Burkholderiales</taxon>
        <taxon>Comamonadaceae</taxon>
        <taxon>Acidovorax</taxon>
    </lineage>
</organism>
<evidence type="ECO:0000313" key="1">
    <source>
        <dbReference type="EMBL" id="RIX76883.1"/>
    </source>
</evidence>
<dbReference type="EMBL" id="QXMN01000028">
    <property type="protein sequence ID" value="RIX76883.1"/>
    <property type="molecule type" value="Genomic_DNA"/>
</dbReference>
<protein>
    <submittedName>
        <fullName evidence="1">Phenol hydroxylase</fullName>
    </submittedName>
</protein>
<reference evidence="1 2" key="1">
    <citation type="submission" date="2018-09" db="EMBL/GenBank/DDBJ databases">
        <title>Acidovorax cavernicola nov. sp. isolated from Gruta de las Maravillas (Aracena, Spain).</title>
        <authorList>
            <person name="Jurado V."/>
            <person name="Gutierrez-Patricio S."/>
            <person name="Gonzalez-Pimentel J.L."/>
            <person name="Miller A.Z."/>
            <person name="Laiz L."/>
            <person name="Saiz-Jimenez C."/>
        </authorList>
    </citation>
    <scope>NUCLEOTIDE SEQUENCE [LARGE SCALE GENOMIC DNA]</scope>
    <source>
        <strain evidence="1 2">1011MAR4D40.2</strain>
    </source>
</reference>